<evidence type="ECO:0000256" key="4">
    <source>
        <dbReference type="RuleBase" id="RU362068"/>
    </source>
</evidence>
<evidence type="ECO:0000259" key="6">
    <source>
        <dbReference type="Pfam" id="PF02558"/>
    </source>
</evidence>
<dbReference type="PANTHER" id="PTHR21708:SF30">
    <property type="entry name" value="2-DEHYDROPANTOATE 2-REDUCTASE-RELATED"/>
    <property type="match status" value="1"/>
</dbReference>
<dbReference type="InterPro" id="IPR013752">
    <property type="entry name" value="KPA_reductase"/>
</dbReference>
<dbReference type="EMBL" id="JAVRRD010000014">
    <property type="protein sequence ID" value="KAK5052153.1"/>
    <property type="molecule type" value="Genomic_DNA"/>
</dbReference>
<dbReference type="PANTHER" id="PTHR21708">
    <property type="entry name" value="PROBABLE 2-DEHYDROPANTOATE 2-REDUCTASE"/>
    <property type="match status" value="1"/>
</dbReference>
<dbReference type="Gene3D" id="3.40.50.720">
    <property type="entry name" value="NAD(P)-binding Rossmann-like Domain"/>
    <property type="match status" value="1"/>
</dbReference>
<evidence type="ECO:0000256" key="3">
    <source>
        <dbReference type="ARBA" id="ARBA00023002"/>
    </source>
</evidence>
<evidence type="ECO:0000256" key="2">
    <source>
        <dbReference type="ARBA" id="ARBA00022857"/>
    </source>
</evidence>
<organism evidence="8 9">
    <name type="scientific">Exophiala bonariae</name>
    <dbReference type="NCBI Taxonomy" id="1690606"/>
    <lineage>
        <taxon>Eukaryota</taxon>
        <taxon>Fungi</taxon>
        <taxon>Dikarya</taxon>
        <taxon>Ascomycota</taxon>
        <taxon>Pezizomycotina</taxon>
        <taxon>Eurotiomycetes</taxon>
        <taxon>Chaetothyriomycetidae</taxon>
        <taxon>Chaetothyriales</taxon>
        <taxon>Herpotrichiellaceae</taxon>
        <taxon>Exophiala</taxon>
    </lineage>
</organism>
<dbReference type="NCBIfam" id="TIGR00745">
    <property type="entry name" value="apbA_panE"/>
    <property type="match status" value="1"/>
</dbReference>
<feature type="domain" description="Ketopantoate reductase N-terminal" evidence="6">
    <location>
        <begin position="6"/>
        <end position="149"/>
    </location>
</feature>
<dbReference type="GO" id="GO:0015940">
    <property type="term" value="P:pantothenate biosynthetic process"/>
    <property type="evidence" value="ECO:0007669"/>
    <property type="project" value="InterPro"/>
</dbReference>
<sequence length="330" mass="35976">MTSTNILIFGVGSIGAVYLYQLQQAGCNVTAVCRSNYQAVKDDGFTLKSVRFGDQRYKPGLVVRSVADCPSDKIYDFVLVCAKSFPGSKPSLADMIRPVMVGRPQTAIVLAQNGINIEKEVADEFPENPILSGVVYLPATQTAQGTIEYPEMLNLLEVGTYPADAPRSHKSAATRFADLLIKGGGGAEVHEDIQIARWSKLLMNGPWNPIGALTLCTDGDFLLTSTPFAYDLVWEVMLEIIALAAKVGIPGIDVKEAEKRISLSKRRAETGTGREMSMLQDVKQGRSFEVEAIVGNAVRLGRDHSVPMPRLETIYALLKARHFALEKNGK</sequence>
<dbReference type="GO" id="GO:0008677">
    <property type="term" value="F:2-dehydropantoate 2-reductase activity"/>
    <property type="evidence" value="ECO:0007669"/>
    <property type="project" value="UniProtKB-EC"/>
</dbReference>
<feature type="domain" description="Ketopantoate reductase C-terminal" evidence="7">
    <location>
        <begin position="192"/>
        <end position="321"/>
    </location>
</feature>
<evidence type="ECO:0000259" key="7">
    <source>
        <dbReference type="Pfam" id="PF08546"/>
    </source>
</evidence>
<dbReference type="GeneID" id="89971156"/>
<dbReference type="Pfam" id="PF02558">
    <property type="entry name" value="ApbA"/>
    <property type="match status" value="1"/>
</dbReference>
<dbReference type="InterPro" id="IPR036291">
    <property type="entry name" value="NAD(P)-bd_dom_sf"/>
</dbReference>
<accession>A0AAV9N9F5</accession>
<dbReference type="Gene3D" id="1.10.1040.10">
    <property type="entry name" value="N-(1-d-carboxylethyl)-l-norvaline Dehydrogenase, domain 2"/>
    <property type="match status" value="1"/>
</dbReference>
<protein>
    <recommendedName>
        <fullName evidence="4">2-dehydropantoate 2-reductase</fullName>
        <ecNumber evidence="4">1.1.1.169</ecNumber>
    </recommendedName>
    <alternativeName>
        <fullName evidence="4">Ketopantoate reductase</fullName>
    </alternativeName>
</protein>
<evidence type="ECO:0000313" key="9">
    <source>
        <dbReference type="Proteomes" id="UP001358417"/>
    </source>
</evidence>
<dbReference type="FunFam" id="1.10.1040.10:FF:000017">
    <property type="entry name" value="2-dehydropantoate 2-reductase"/>
    <property type="match status" value="1"/>
</dbReference>
<keyword evidence="3 4" id="KW-0560">Oxidoreductase</keyword>
<evidence type="ECO:0000256" key="5">
    <source>
        <dbReference type="SAM" id="SignalP"/>
    </source>
</evidence>
<feature type="signal peptide" evidence="5">
    <location>
        <begin position="1"/>
        <end position="16"/>
    </location>
</feature>
<evidence type="ECO:0000256" key="1">
    <source>
        <dbReference type="ARBA" id="ARBA00007870"/>
    </source>
</evidence>
<dbReference type="InterPro" id="IPR013328">
    <property type="entry name" value="6PGD_dom2"/>
</dbReference>
<name>A0AAV9N9F5_9EURO</name>
<dbReference type="Pfam" id="PF08546">
    <property type="entry name" value="ApbA_C"/>
    <property type="match status" value="1"/>
</dbReference>
<dbReference type="SUPFAM" id="SSF48179">
    <property type="entry name" value="6-phosphogluconate dehydrogenase C-terminal domain-like"/>
    <property type="match status" value="1"/>
</dbReference>
<gene>
    <name evidence="8" type="ORF">LTR84_002957</name>
</gene>
<comment type="similarity">
    <text evidence="1 4">Belongs to the ketopantoate reductase family.</text>
</comment>
<comment type="caution">
    <text evidence="8">The sequence shown here is derived from an EMBL/GenBank/DDBJ whole genome shotgun (WGS) entry which is preliminary data.</text>
</comment>
<keyword evidence="5" id="KW-0732">Signal</keyword>
<dbReference type="AlphaFoldDB" id="A0AAV9N9F5"/>
<dbReference type="InterPro" id="IPR051402">
    <property type="entry name" value="KPR-Related"/>
</dbReference>
<dbReference type="Proteomes" id="UP001358417">
    <property type="component" value="Unassembled WGS sequence"/>
</dbReference>
<keyword evidence="2 4" id="KW-0521">NADP</keyword>
<dbReference type="InterPro" id="IPR008927">
    <property type="entry name" value="6-PGluconate_DH-like_C_sf"/>
</dbReference>
<dbReference type="RefSeq" id="XP_064706167.1">
    <property type="nucleotide sequence ID" value="XM_064846557.1"/>
</dbReference>
<evidence type="ECO:0000313" key="8">
    <source>
        <dbReference type="EMBL" id="KAK5052153.1"/>
    </source>
</evidence>
<dbReference type="InterPro" id="IPR003710">
    <property type="entry name" value="ApbA"/>
</dbReference>
<reference evidence="8 9" key="1">
    <citation type="submission" date="2023-08" db="EMBL/GenBank/DDBJ databases">
        <title>Black Yeasts Isolated from many extreme environments.</title>
        <authorList>
            <person name="Coleine C."/>
            <person name="Stajich J.E."/>
            <person name="Selbmann L."/>
        </authorList>
    </citation>
    <scope>NUCLEOTIDE SEQUENCE [LARGE SCALE GENOMIC DNA]</scope>
    <source>
        <strain evidence="8 9">CCFEE 5792</strain>
    </source>
</reference>
<dbReference type="EC" id="1.1.1.169" evidence="4"/>
<keyword evidence="9" id="KW-1185">Reference proteome</keyword>
<comment type="catalytic activity">
    <reaction evidence="4">
        <text>(R)-pantoate + NADP(+) = 2-dehydropantoate + NADPH + H(+)</text>
        <dbReference type="Rhea" id="RHEA:16233"/>
        <dbReference type="ChEBI" id="CHEBI:11561"/>
        <dbReference type="ChEBI" id="CHEBI:15378"/>
        <dbReference type="ChEBI" id="CHEBI:15980"/>
        <dbReference type="ChEBI" id="CHEBI:57783"/>
        <dbReference type="ChEBI" id="CHEBI:58349"/>
        <dbReference type="EC" id="1.1.1.169"/>
    </reaction>
</comment>
<dbReference type="InterPro" id="IPR013332">
    <property type="entry name" value="KPR_N"/>
</dbReference>
<feature type="chain" id="PRO_5043597518" description="2-dehydropantoate 2-reductase" evidence="5">
    <location>
        <begin position="17"/>
        <end position="330"/>
    </location>
</feature>
<dbReference type="SUPFAM" id="SSF51735">
    <property type="entry name" value="NAD(P)-binding Rossmann-fold domains"/>
    <property type="match status" value="1"/>
</dbReference>
<proteinExistence type="inferred from homology"/>
<comment type="function">
    <text evidence="4">Catalyzes the NADPH-dependent reduction of ketopantoate into pantoic acid.</text>
</comment>
<dbReference type="GO" id="GO:0005737">
    <property type="term" value="C:cytoplasm"/>
    <property type="evidence" value="ECO:0007669"/>
    <property type="project" value="TreeGrafter"/>
</dbReference>